<comment type="caution">
    <text evidence="4">The sequence shown here is derived from an EMBL/GenBank/DDBJ whole genome shotgun (WGS) entry which is preliminary data.</text>
</comment>
<dbReference type="PANTHER" id="PTHR11124">
    <property type="entry name" value="VACUOLAR SORTING PROTEIN VPS29"/>
    <property type="match status" value="1"/>
</dbReference>
<dbReference type="EMBL" id="DXBS01000129">
    <property type="protein sequence ID" value="HIZ25187.1"/>
    <property type="molecule type" value="Genomic_DNA"/>
</dbReference>
<evidence type="ECO:0000256" key="1">
    <source>
        <dbReference type="ARBA" id="ARBA00008950"/>
    </source>
</evidence>
<dbReference type="InterPro" id="IPR000979">
    <property type="entry name" value="Phosphodiesterase_MJ0936/Vps29"/>
</dbReference>
<dbReference type="AlphaFoldDB" id="A0A9D2IWN8"/>
<reference evidence="4" key="1">
    <citation type="journal article" date="2021" name="PeerJ">
        <title>Extensive microbial diversity within the chicken gut microbiome revealed by metagenomics and culture.</title>
        <authorList>
            <person name="Gilroy R."/>
            <person name="Ravi A."/>
            <person name="Getino M."/>
            <person name="Pursley I."/>
            <person name="Horton D.L."/>
            <person name="Alikhan N.F."/>
            <person name="Baker D."/>
            <person name="Gharbi K."/>
            <person name="Hall N."/>
            <person name="Watson M."/>
            <person name="Adriaenssens E.M."/>
            <person name="Foster-Nyarko E."/>
            <person name="Jarju S."/>
            <person name="Secka A."/>
            <person name="Antonio M."/>
            <person name="Oren A."/>
            <person name="Chaudhuri R.R."/>
            <person name="La Ragione R."/>
            <person name="Hildebrand F."/>
            <person name="Pallen M.J."/>
        </authorList>
    </citation>
    <scope>NUCLEOTIDE SEQUENCE</scope>
    <source>
        <strain evidence="4">CHK33-5263</strain>
    </source>
</reference>
<evidence type="ECO:0000256" key="2">
    <source>
        <dbReference type="RuleBase" id="RU362039"/>
    </source>
</evidence>
<comment type="similarity">
    <text evidence="1 2">Belongs to the metallophosphoesterase superfamily. YfcE family.</text>
</comment>
<dbReference type="SUPFAM" id="SSF56300">
    <property type="entry name" value="Metallo-dependent phosphatases"/>
    <property type="match status" value="1"/>
</dbReference>
<proteinExistence type="inferred from homology"/>
<comment type="cofactor">
    <cofactor evidence="2">
        <name>a divalent metal cation</name>
        <dbReference type="ChEBI" id="CHEBI:60240"/>
    </cofactor>
</comment>
<protein>
    <recommendedName>
        <fullName evidence="2">Phosphoesterase</fullName>
        <ecNumber evidence="2">3.1.4.-</ecNumber>
    </recommendedName>
</protein>
<dbReference type="Gene3D" id="3.60.21.10">
    <property type="match status" value="1"/>
</dbReference>
<keyword evidence="2" id="KW-0479">Metal-binding</keyword>
<dbReference type="InterPro" id="IPR024654">
    <property type="entry name" value="Calcineurin-like_PHP_lpxH"/>
</dbReference>
<organism evidence="4 5">
    <name type="scientific">Candidatus Gallimonas intestinigallinarum</name>
    <dbReference type="NCBI Taxonomy" id="2838604"/>
    <lineage>
        <taxon>Bacteria</taxon>
        <taxon>Bacillati</taxon>
        <taxon>Bacillota</taxon>
        <taxon>Clostridia</taxon>
        <taxon>Candidatus Gallimonas</taxon>
    </lineage>
</organism>
<feature type="domain" description="Calcineurin-like phosphoesterase" evidence="3">
    <location>
        <begin position="4"/>
        <end position="142"/>
    </location>
</feature>
<dbReference type="Pfam" id="PF12850">
    <property type="entry name" value="Metallophos_2"/>
    <property type="match status" value="1"/>
</dbReference>
<accession>A0A9D2IWN8</accession>
<evidence type="ECO:0000313" key="5">
    <source>
        <dbReference type="Proteomes" id="UP000824044"/>
    </source>
</evidence>
<dbReference type="EC" id="3.1.4.-" evidence="2"/>
<evidence type="ECO:0000313" key="4">
    <source>
        <dbReference type="EMBL" id="HIZ25187.1"/>
    </source>
</evidence>
<gene>
    <name evidence="4" type="ORF">H9812_06975</name>
</gene>
<dbReference type="GO" id="GO:0046872">
    <property type="term" value="F:metal ion binding"/>
    <property type="evidence" value="ECO:0007669"/>
    <property type="project" value="UniProtKB-KW"/>
</dbReference>
<dbReference type="Proteomes" id="UP000824044">
    <property type="component" value="Unassembled WGS sequence"/>
</dbReference>
<sequence>MLSCIVLSDSHGRLKNIQKIRPLFLENGMVIHLGDGSSDIRDFAREYPEKTIVIKGNCDFSYGMEEYVLEAGGVRVFCCHGHKYGVKSGLERLIARTKELDCTVALYGHTHRAFNETVDGVLCVNPGSAGDYTSPSYCYLALHNGKATAVIVNL</sequence>
<reference evidence="4" key="2">
    <citation type="submission" date="2021-04" db="EMBL/GenBank/DDBJ databases">
        <authorList>
            <person name="Gilroy R."/>
        </authorList>
    </citation>
    <scope>NUCLEOTIDE SEQUENCE</scope>
    <source>
        <strain evidence="4">CHK33-5263</strain>
    </source>
</reference>
<dbReference type="InterPro" id="IPR029052">
    <property type="entry name" value="Metallo-depent_PP-like"/>
</dbReference>
<name>A0A9D2IWN8_9FIRM</name>
<dbReference type="GO" id="GO:0016787">
    <property type="term" value="F:hydrolase activity"/>
    <property type="evidence" value="ECO:0007669"/>
    <property type="project" value="UniProtKB-UniRule"/>
</dbReference>
<evidence type="ECO:0000259" key="3">
    <source>
        <dbReference type="Pfam" id="PF12850"/>
    </source>
</evidence>
<dbReference type="NCBIfam" id="TIGR00040">
    <property type="entry name" value="yfcE"/>
    <property type="match status" value="1"/>
</dbReference>